<name>A0ABT9ZGI2_9BACI</name>
<evidence type="ECO:0000259" key="1">
    <source>
        <dbReference type="Pfam" id="PF16244"/>
    </source>
</evidence>
<keyword evidence="3" id="KW-1185">Reference proteome</keyword>
<feature type="domain" description="YcdB/YcdC repeated" evidence="1">
    <location>
        <begin position="252"/>
        <end position="397"/>
    </location>
</feature>
<organism evidence="2 3">
    <name type="scientific">Metabacillus malikii</name>
    <dbReference type="NCBI Taxonomy" id="1504265"/>
    <lineage>
        <taxon>Bacteria</taxon>
        <taxon>Bacillati</taxon>
        <taxon>Bacillota</taxon>
        <taxon>Bacilli</taxon>
        <taxon>Bacillales</taxon>
        <taxon>Bacillaceae</taxon>
        <taxon>Metabacillus</taxon>
    </lineage>
</organism>
<accession>A0ABT9ZGI2</accession>
<dbReference type="Pfam" id="PF16244">
    <property type="entry name" value="DUF4901"/>
    <property type="match status" value="2"/>
</dbReference>
<evidence type="ECO:0000313" key="2">
    <source>
        <dbReference type="EMBL" id="MDQ0231376.1"/>
    </source>
</evidence>
<gene>
    <name evidence="2" type="ORF">J2S19_002659</name>
</gene>
<comment type="caution">
    <text evidence="2">The sequence shown here is derived from an EMBL/GenBank/DDBJ whole genome shotgun (WGS) entry which is preliminary data.</text>
</comment>
<dbReference type="InterPro" id="IPR032599">
    <property type="entry name" value="YcdB/YcdC_rep_domain"/>
</dbReference>
<dbReference type="EMBL" id="JAUSUD010000012">
    <property type="protein sequence ID" value="MDQ0231376.1"/>
    <property type="molecule type" value="Genomic_DNA"/>
</dbReference>
<dbReference type="RefSeq" id="WP_307342235.1">
    <property type="nucleotide sequence ID" value="NZ_JAUSUD010000012.1"/>
</dbReference>
<protein>
    <recommendedName>
        <fullName evidence="1">YcdB/YcdC repeated domain-containing protein</fullName>
    </recommendedName>
</protein>
<dbReference type="Proteomes" id="UP001234495">
    <property type="component" value="Unassembled WGS sequence"/>
</dbReference>
<proteinExistence type="predicted"/>
<reference evidence="2 3" key="1">
    <citation type="submission" date="2023-07" db="EMBL/GenBank/DDBJ databases">
        <title>Genomic Encyclopedia of Type Strains, Phase IV (KMG-IV): sequencing the most valuable type-strain genomes for metagenomic binning, comparative biology and taxonomic classification.</title>
        <authorList>
            <person name="Goeker M."/>
        </authorList>
    </citation>
    <scope>NUCLEOTIDE SEQUENCE [LARGE SCALE GENOMIC DNA]</scope>
    <source>
        <strain evidence="2 3">DSM 29005</strain>
    </source>
</reference>
<sequence>MQLVHLRGLAVNIGSVTEEYLIEIEDFREESGVAFFCWRHKKDEDLTIIVEVDLDGNLLHLYDSKQEEQTAHAHLSEDKLKDLALSFVNKHYPEATTLFQFEKWESLKSGSYRLTYSQQELGITLPFTGFHLTISPSGMITDFRYDGEAVKVKMPESIIPATTLNEKLNHDVKADLQIIKNSKDLYINGDDCYRLVYNLEIKHNEYTAEGYPIHNDYDPEEENLAETEKTENLLQPKRSSDIYTLIGFDKTKFTKIREQDLGDEIATVWRENNVNIEANLNNFSMEAFFSRRNDGTIKMKHHRKTGLLTGVYSFLERSGPHQLSYDEGRIRADQLLFHLNPDANKFFRFVVQEVEYEDSQTHYHYEYRLYIDDFPVTFGTARISVNRTTGTIDHFMAPDIDLCDIKDIKTKPTITKADAINIYKKHLTLNLEWTQEYEDNHPAFYQLNYKTKFITELGEGAYIDAHTGEIIVKNY</sequence>
<feature type="domain" description="YcdB/YcdC repeated" evidence="1">
    <location>
        <begin position="6"/>
        <end position="147"/>
    </location>
</feature>
<evidence type="ECO:0000313" key="3">
    <source>
        <dbReference type="Proteomes" id="UP001234495"/>
    </source>
</evidence>